<dbReference type="InterPro" id="IPR000306">
    <property type="entry name" value="Znf_FYVE"/>
</dbReference>
<comment type="similarity">
    <text evidence="2">Belongs to the lst-2 family.</text>
</comment>
<evidence type="ECO:0000256" key="4">
    <source>
        <dbReference type="ARBA" id="ARBA00022723"/>
    </source>
</evidence>
<evidence type="ECO:0000256" key="6">
    <source>
        <dbReference type="ARBA" id="ARBA00022833"/>
    </source>
</evidence>
<accession>A0A3Q0ITT7</accession>
<dbReference type="KEGG" id="dci:113467613"/>
<feature type="compositionally biased region" description="Basic and acidic residues" evidence="8">
    <location>
        <begin position="980"/>
        <end position="1009"/>
    </location>
</feature>
<dbReference type="Pfam" id="PF01363">
    <property type="entry name" value="FYVE"/>
    <property type="match status" value="1"/>
</dbReference>
<feature type="compositionally biased region" description="Basic and acidic residues" evidence="8">
    <location>
        <begin position="540"/>
        <end position="568"/>
    </location>
</feature>
<dbReference type="Proteomes" id="UP000079169">
    <property type="component" value="Unplaced"/>
</dbReference>
<dbReference type="Gene3D" id="3.30.40.10">
    <property type="entry name" value="Zinc/RING finger domain, C3HC4 (zinc finger)"/>
    <property type="match status" value="1"/>
</dbReference>
<feature type="compositionally biased region" description="Basic and acidic residues" evidence="8">
    <location>
        <begin position="495"/>
        <end position="512"/>
    </location>
</feature>
<feature type="compositionally biased region" description="Polar residues" evidence="8">
    <location>
        <begin position="920"/>
        <end position="961"/>
    </location>
</feature>
<keyword evidence="10" id="KW-1185">Reference proteome</keyword>
<feature type="compositionally biased region" description="Polar residues" evidence="8">
    <location>
        <begin position="513"/>
        <end position="522"/>
    </location>
</feature>
<dbReference type="PANTHER" id="PTHR46465:SF2">
    <property type="entry name" value="LATERAL SIGNALING TARGET PROTEIN 2 HOMOLOG"/>
    <property type="match status" value="1"/>
</dbReference>
<feature type="compositionally biased region" description="Polar residues" evidence="8">
    <location>
        <begin position="363"/>
        <end position="372"/>
    </location>
</feature>
<dbReference type="InterPro" id="IPR011011">
    <property type="entry name" value="Znf_FYVE_PHD"/>
</dbReference>
<dbReference type="InterPro" id="IPR017455">
    <property type="entry name" value="Znf_FYVE-rel"/>
</dbReference>
<protein>
    <recommendedName>
        <fullName evidence="3">Lateral signaling target protein 2 homolog</fullName>
    </recommendedName>
</protein>
<dbReference type="InterPro" id="IPR043269">
    <property type="entry name" value="FYVE_LST2"/>
</dbReference>
<evidence type="ECO:0000313" key="10">
    <source>
        <dbReference type="Proteomes" id="UP000079169"/>
    </source>
</evidence>
<dbReference type="InterPro" id="IPR051118">
    <property type="entry name" value="LST-2"/>
</dbReference>
<keyword evidence="4" id="KW-0479">Metal-binding</keyword>
<comment type="function">
    <text evidence="1">Negative regulator of epidermal growth factor receptor (EGFR) signaling.</text>
</comment>
<feature type="compositionally biased region" description="Basic and acidic residues" evidence="8">
    <location>
        <begin position="415"/>
        <end position="433"/>
    </location>
</feature>
<name>A0A3Q0ITT7_DIACI</name>
<evidence type="ECO:0000313" key="11">
    <source>
        <dbReference type="RefSeq" id="XP_026679669.1"/>
    </source>
</evidence>
<evidence type="ECO:0000256" key="7">
    <source>
        <dbReference type="PROSITE-ProRule" id="PRU00091"/>
    </source>
</evidence>
<feature type="compositionally biased region" description="Polar residues" evidence="8">
    <location>
        <begin position="434"/>
        <end position="467"/>
    </location>
</feature>
<proteinExistence type="inferred from homology"/>
<dbReference type="SUPFAM" id="SSF57903">
    <property type="entry name" value="FYVE/PHD zinc finger"/>
    <property type="match status" value="1"/>
</dbReference>
<feature type="compositionally biased region" description="Basic and acidic residues" evidence="8">
    <location>
        <begin position="910"/>
        <end position="919"/>
    </location>
</feature>
<evidence type="ECO:0000256" key="2">
    <source>
        <dbReference type="ARBA" id="ARBA00008755"/>
    </source>
</evidence>
<dbReference type="AlphaFoldDB" id="A0A3Q0ITT7"/>
<evidence type="ECO:0000259" key="9">
    <source>
        <dbReference type="PROSITE" id="PS50178"/>
    </source>
</evidence>
<organism evidence="10 11">
    <name type="scientific">Diaphorina citri</name>
    <name type="common">Asian citrus psyllid</name>
    <dbReference type="NCBI Taxonomy" id="121845"/>
    <lineage>
        <taxon>Eukaryota</taxon>
        <taxon>Metazoa</taxon>
        <taxon>Ecdysozoa</taxon>
        <taxon>Arthropoda</taxon>
        <taxon>Hexapoda</taxon>
        <taxon>Insecta</taxon>
        <taxon>Pterygota</taxon>
        <taxon>Neoptera</taxon>
        <taxon>Paraneoptera</taxon>
        <taxon>Hemiptera</taxon>
        <taxon>Sternorrhyncha</taxon>
        <taxon>Psylloidea</taxon>
        <taxon>Psyllidae</taxon>
        <taxon>Diaphorininae</taxon>
        <taxon>Diaphorina</taxon>
    </lineage>
</organism>
<dbReference type="PaxDb" id="121845-A0A3Q0ITT7"/>
<evidence type="ECO:0000256" key="8">
    <source>
        <dbReference type="SAM" id="MobiDB-lite"/>
    </source>
</evidence>
<sequence length="1257" mass="138691">MQSLRKWFYRPKKDDQSLLAQFFYADEALTFVAAELDSFDGREDPERCTALVNHLRQCQDNVLNICNKIMDVWIPDDRANRDFRVKFPDDVMQDNLAGQLWFGAECLAAGSSIMNREAESAAMRPLAKALTKSLENVRNLLREYSLRSTHPSDIFFTDDLYIDRIFESLKVFDRLLAEFELGYVTAMVPVKTAKEYEMQQLVMVLFSETLQRALRVGLLSQEMIEAYEPSLMFTIPRLAIVTGLLVYPSGPLSLDKEPSEMSEMFRPFRTLLGKIREVLWRLNEDEIARLERLLCSVDEPTPPPVPAVNTTPDEETSTPLRLPRKFGQHKSDKMRSEKKSDKPDGNLSRNSSTTSSITRCDSDNTVDVSFDNTGDDNSRSQSNSREGMTEGRDISLSDVRLPMTFDNTTMSTGGEDAHRLSGEDAHRLSDKTDPTSSGYSVNETNAKTSSGYSMNDNSSEYSNEPTPLVCQTSSGYSDMEDKSCTSEISMDELCSEHSKPDRVEGEADKQNESEVCQTSSGYSDMEDKSCASEISMDELCSEHSKPDRVEGEADKQNESEPSLDNRIDETFRPVNISVVSDPTNPCLTASSFNLPCDSTTLLQDNVCDKCKSVNRPLPGPSVYTLPGPAPTHPIDYTSHINCKRKPTPGVDSESPNPGSAESRPFVHKIRINISSGAANVTNASINISNATPTTGGASDVTSQNTQMCCPSFHHYVSTSINIITNENVSIIEIDQSNHLPNETPVSNKMADESIMAALSDNKMAAPSETNMAAFGLKMGAEGYEKNWQRLSKLRKSTSGGGGHVLSSNVMGENTVTSSCSSCNSSYTISSETCSLSSDTSSYNSEYQDEEEIALAIKAAKIMIAMLFHRCSLSSDTSSYNSEYQDEEEIALAIKAAKIMIAMCYSTGGEDAHRLSDKTDPTSSGYSVNETNAKTSSGYSMNDNSSEYSNEPTPLVCQTSSGYSDMEDKSCASEISMDELCSEHSKPDRVEGEADKQNESEPSLDNRIDETCSLSSDTSSYNSEYQDEEEIALAIKAAKITNREEEDAKYGSRENMIHRLFVVIAGVADQLQSNFAGDLRNILKVVFLMCNTELELEQPGLQYPVVEGPFEQRNDDSQPDVVGDDNYRVIENGEEALCWAGQDDTSTAQLSPSDPPPQGVSPVGDRVEAPPVWIPDGLAPACMACKSMFTVVRRRHHCRNCGKVFCARCSCNSVPLPRFGHVKPVRVCNRCFIYQVTPFTTLQPYSTTTNAATTSSSN</sequence>
<dbReference type="PROSITE" id="PS50178">
    <property type="entry name" value="ZF_FYVE"/>
    <property type="match status" value="1"/>
</dbReference>
<dbReference type="GO" id="GO:0008270">
    <property type="term" value="F:zinc ion binding"/>
    <property type="evidence" value="ECO:0007669"/>
    <property type="project" value="UniProtKB-KW"/>
</dbReference>
<dbReference type="RefSeq" id="XP_026679669.1">
    <property type="nucleotide sequence ID" value="XM_026823868.1"/>
</dbReference>
<dbReference type="PANTHER" id="PTHR46465">
    <property type="entry name" value="LATERAL SIGNALING TARGET PROTEIN 2 HOMOLOG"/>
    <property type="match status" value="1"/>
</dbReference>
<reference evidence="11" key="1">
    <citation type="submission" date="2025-08" db="UniProtKB">
        <authorList>
            <consortium name="RefSeq"/>
        </authorList>
    </citation>
    <scope>IDENTIFICATION</scope>
</reference>
<feature type="region of interest" description="Disordered" evidence="8">
    <location>
        <begin position="642"/>
        <end position="664"/>
    </location>
</feature>
<dbReference type="STRING" id="121845.A0A3Q0ITT7"/>
<dbReference type="CDD" id="cd15731">
    <property type="entry name" value="FYVE_LST2"/>
    <property type="match status" value="1"/>
</dbReference>
<feature type="compositionally biased region" description="Basic and acidic residues" evidence="8">
    <location>
        <begin position="329"/>
        <end position="344"/>
    </location>
</feature>
<gene>
    <name evidence="11" type="primary">LOC113467613</name>
</gene>
<feature type="region of interest" description="Disordered" evidence="8">
    <location>
        <begin position="495"/>
        <end position="568"/>
    </location>
</feature>
<keyword evidence="6" id="KW-0862">Zinc</keyword>
<keyword evidence="5 7" id="KW-0863">Zinc-finger</keyword>
<feature type="region of interest" description="Disordered" evidence="8">
    <location>
        <begin position="910"/>
        <end position="961"/>
    </location>
</feature>
<evidence type="ECO:0000256" key="5">
    <source>
        <dbReference type="ARBA" id="ARBA00022771"/>
    </source>
</evidence>
<feature type="region of interest" description="Disordered" evidence="8">
    <location>
        <begin position="297"/>
        <end position="467"/>
    </location>
</feature>
<evidence type="ECO:0000256" key="3">
    <source>
        <dbReference type="ARBA" id="ARBA00019870"/>
    </source>
</evidence>
<dbReference type="SMART" id="SM00064">
    <property type="entry name" value="FYVE"/>
    <property type="match status" value="1"/>
</dbReference>
<feature type="region of interest" description="Disordered" evidence="8">
    <location>
        <begin position="1144"/>
        <end position="1163"/>
    </location>
</feature>
<feature type="compositionally biased region" description="Polar residues" evidence="8">
    <location>
        <begin position="1011"/>
        <end position="1023"/>
    </location>
</feature>
<evidence type="ECO:0000256" key="1">
    <source>
        <dbReference type="ARBA" id="ARBA00003580"/>
    </source>
</evidence>
<feature type="domain" description="FYVE-type" evidence="9">
    <location>
        <begin position="1175"/>
        <end position="1235"/>
    </location>
</feature>
<dbReference type="InterPro" id="IPR013083">
    <property type="entry name" value="Znf_RING/FYVE/PHD"/>
</dbReference>
<dbReference type="GO" id="GO:0031901">
    <property type="term" value="C:early endosome membrane"/>
    <property type="evidence" value="ECO:0007669"/>
    <property type="project" value="TreeGrafter"/>
</dbReference>
<feature type="region of interest" description="Disordered" evidence="8">
    <location>
        <begin position="978"/>
        <end position="1024"/>
    </location>
</feature>
<dbReference type="GeneID" id="113467613"/>